<feature type="transmembrane region" description="Helical" evidence="1">
    <location>
        <begin position="56"/>
        <end position="74"/>
    </location>
</feature>
<feature type="domain" description="DUF418" evidence="2">
    <location>
        <begin position="213"/>
        <end position="352"/>
    </location>
</feature>
<sequence length="371" mass="39237">MDGPVPHCGPNPVSETVRRSGRILGLDVARGIALIGMLFAHTVPETEAETVFDGRSSILFAVIAGVSIGLMTGGQRGVAPDARGRAARVVALRGLLLIILGVALTAFDTPIAIILDTYGFLFLLAIPLLYAPHWLIAIVAAAAALLGPLAVTAIGDAIDGATGQAAVVLESEWLFFPERWLDGTYPAPVWLAYIAIGLLIARSGIRKTRVQFTLVVVGSLAAVAAYAVAAVLSQPVLAHDDSTAEVIASGGVAVAVIGALVWLSESTPARVRTVSARILWPISSAGSMPLTVYSAQIVVLWLVIANHPTAGLLGWQSLPLFFALAIPTLVVTSLWRLRFEQGPLEWVVSRVTTQRPWRKNPPRAPEVTPTR</sequence>
<feature type="transmembrane region" description="Helical" evidence="1">
    <location>
        <begin position="24"/>
        <end position="44"/>
    </location>
</feature>
<dbReference type="InterPro" id="IPR052529">
    <property type="entry name" value="Bact_Transport_Assoc"/>
</dbReference>
<feature type="transmembrane region" description="Helical" evidence="1">
    <location>
        <begin position="111"/>
        <end position="130"/>
    </location>
</feature>
<dbReference type="Pfam" id="PF04235">
    <property type="entry name" value="DUF418"/>
    <property type="match status" value="1"/>
</dbReference>
<dbReference type="EMBL" id="FNPZ01000001">
    <property type="protein sequence ID" value="SDY43564.1"/>
    <property type="molecule type" value="Genomic_DNA"/>
</dbReference>
<evidence type="ECO:0000313" key="4">
    <source>
        <dbReference type="Proteomes" id="UP000198891"/>
    </source>
</evidence>
<accession>A0A1H3JWC2</accession>
<evidence type="ECO:0000256" key="1">
    <source>
        <dbReference type="SAM" id="Phobius"/>
    </source>
</evidence>
<dbReference type="Proteomes" id="UP000198891">
    <property type="component" value="Unassembled WGS sequence"/>
</dbReference>
<feature type="transmembrane region" description="Helical" evidence="1">
    <location>
        <begin position="284"/>
        <end position="304"/>
    </location>
</feature>
<feature type="transmembrane region" description="Helical" evidence="1">
    <location>
        <begin position="316"/>
        <end position="335"/>
    </location>
</feature>
<reference evidence="3 4" key="1">
    <citation type="submission" date="2016-10" db="EMBL/GenBank/DDBJ databases">
        <authorList>
            <person name="de Groot N.N."/>
        </authorList>
    </citation>
    <scope>NUCLEOTIDE SEQUENCE [LARGE SCALE GENOMIC DNA]</scope>
    <source>
        <strain evidence="3 4">CGMCC 4.3491</strain>
    </source>
</reference>
<evidence type="ECO:0000259" key="2">
    <source>
        <dbReference type="Pfam" id="PF04235"/>
    </source>
</evidence>
<keyword evidence="1" id="KW-0472">Membrane</keyword>
<feature type="transmembrane region" description="Helical" evidence="1">
    <location>
        <begin position="212"/>
        <end position="232"/>
    </location>
</feature>
<feature type="transmembrane region" description="Helical" evidence="1">
    <location>
        <begin position="187"/>
        <end position="205"/>
    </location>
</feature>
<dbReference type="InterPro" id="IPR007349">
    <property type="entry name" value="DUF418"/>
</dbReference>
<feature type="transmembrane region" description="Helical" evidence="1">
    <location>
        <begin position="244"/>
        <end position="263"/>
    </location>
</feature>
<dbReference type="PANTHER" id="PTHR30590:SF3">
    <property type="entry name" value="HYPOTHETICAL MEMBRANE SPANNING PROTEIN"/>
    <property type="match status" value="1"/>
</dbReference>
<dbReference type="PANTHER" id="PTHR30590">
    <property type="entry name" value="INNER MEMBRANE PROTEIN"/>
    <property type="match status" value="1"/>
</dbReference>
<protein>
    <submittedName>
        <fullName evidence="3">Uncharacterized membrane protein YeiB</fullName>
    </submittedName>
</protein>
<dbReference type="STRING" id="381665.SAMN05216554_0314"/>
<dbReference type="AlphaFoldDB" id="A0A1H3JWC2"/>
<evidence type="ECO:0000313" key="3">
    <source>
        <dbReference type="EMBL" id="SDY43564.1"/>
    </source>
</evidence>
<organism evidence="3 4">
    <name type="scientific">Herbiconiux ginsengi</name>
    <dbReference type="NCBI Taxonomy" id="381665"/>
    <lineage>
        <taxon>Bacteria</taxon>
        <taxon>Bacillati</taxon>
        <taxon>Actinomycetota</taxon>
        <taxon>Actinomycetes</taxon>
        <taxon>Micrococcales</taxon>
        <taxon>Microbacteriaceae</taxon>
        <taxon>Herbiconiux</taxon>
    </lineage>
</organism>
<feature type="transmembrane region" description="Helical" evidence="1">
    <location>
        <begin position="86"/>
        <end position="105"/>
    </location>
</feature>
<keyword evidence="1" id="KW-1133">Transmembrane helix</keyword>
<dbReference type="OrthoDB" id="4966979at2"/>
<proteinExistence type="predicted"/>
<keyword evidence="1" id="KW-0812">Transmembrane</keyword>
<feature type="transmembrane region" description="Helical" evidence="1">
    <location>
        <begin position="135"/>
        <end position="154"/>
    </location>
</feature>
<gene>
    <name evidence="3" type="ORF">SAMN05216554_0314</name>
</gene>
<name>A0A1H3JWC2_9MICO</name>
<keyword evidence="4" id="KW-1185">Reference proteome</keyword>